<protein>
    <recommendedName>
        <fullName evidence="13">Riboflavin biosynthesis protein RibD</fullName>
    </recommendedName>
    <domain>
        <recommendedName>
            <fullName evidence="13">Diaminohydroxyphosphoribosylaminopyrimidine deaminase</fullName>
            <shortName evidence="13">DRAP deaminase</shortName>
            <ecNumber evidence="13">3.5.4.26</ecNumber>
        </recommendedName>
        <alternativeName>
            <fullName evidence="13">Riboflavin-specific deaminase</fullName>
        </alternativeName>
    </domain>
    <domain>
        <recommendedName>
            <fullName evidence="13">5-amino-6-(5-phosphoribosylamino)uracil reductase</fullName>
            <ecNumber evidence="13">1.1.1.193</ecNumber>
        </recommendedName>
        <alternativeName>
            <fullName evidence="13">HTP reductase</fullName>
        </alternativeName>
    </domain>
</protein>
<keyword evidence="9 13" id="KW-0862">Zinc</keyword>
<dbReference type="Proteomes" id="UP001161422">
    <property type="component" value="Unassembled WGS sequence"/>
</dbReference>
<feature type="binding site" evidence="15">
    <location>
        <position position="202"/>
    </location>
    <ligand>
        <name>NADP(+)</name>
        <dbReference type="ChEBI" id="CHEBI:58349"/>
    </ligand>
</feature>
<dbReference type="GO" id="GO:0008270">
    <property type="term" value="F:zinc ion binding"/>
    <property type="evidence" value="ECO:0007669"/>
    <property type="project" value="InterPro"/>
</dbReference>
<dbReference type="InterPro" id="IPR024072">
    <property type="entry name" value="DHFR-like_dom_sf"/>
</dbReference>
<feature type="binding site" evidence="15">
    <location>
        <position position="176"/>
    </location>
    <ligand>
        <name>NADP(+)</name>
        <dbReference type="ChEBI" id="CHEBI:58349"/>
    </ligand>
</feature>
<dbReference type="InterPro" id="IPR002734">
    <property type="entry name" value="RibDG_C"/>
</dbReference>
<comment type="cofactor">
    <cofactor evidence="13 16">
        <name>Zn(2+)</name>
        <dbReference type="ChEBI" id="CHEBI:29105"/>
    </cofactor>
    <text evidence="13 16">Binds 1 zinc ion.</text>
</comment>
<feature type="binding site" evidence="15">
    <location>
        <position position="213"/>
    </location>
    <ligand>
        <name>substrate</name>
    </ligand>
</feature>
<evidence type="ECO:0000313" key="19">
    <source>
        <dbReference type="Proteomes" id="UP001161422"/>
    </source>
</evidence>
<name>A0AA37W1K0_9GAMM</name>
<dbReference type="PIRSF" id="PIRSF006769">
    <property type="entry name" value="RibD"/>
    <property type="match status" value="1"/>
</dbReference>
<evidence type="ECO:0000256" key="5">
    <source>
        <dbReference type="ARBA" id="ARBA00007417"/>
    </source>
</evidence>
<organism evidence="18 19">
    <name type="scientific">Paraferrimonas sedimenticola</name>
    <dbReference type="NCBI Taxonomy" id="375674"/>
    <lineage>
        <taxon>Bacteria</taxon>
        <taxon>Pseudomonadati</taxon>
        <taxon>Pseudomonadota</taxon>
        <taxon>Gammaproteobacteria</taxon>
        <taxon>Alteromonadales</taxon>
        <taxon>Ferrimonadaceae</taxon>
        <taxon>Paraferrimonas</taxon>
    </lineage>
</organism>
<proteinExistence type="inferred from homology"/>
<evidence type="ECO:0000256" key="14">
    <source>
        <dbReference type="PIRSR" id="PIRSR006769-1"/>
    </source>
</evidence>
<evidence type="ECO:0000256" key="8">
    <source>
        <dbReference type="ARBA" id="ARBA00022801"/>
    </source>
</evidence>
<comment type="similarity">
    <text evidence="4 13">In the N-terminal section; belongs to the cytidine and deoxycytidylate deaminase family.</text>
</comment>
<accession>A0AA37W1K0</accession>
<evidence type="ECO:0000256" key="12">
    <source>
        <dbReference type="ARBA" id="ARBA00023268"/>
    </source>
</evidence>
<feature type="binding site" evidence="15">
    <location>
        <position position="303"/>
    </location>
    <ligand>
        <name>substrate</name>
    </ligand>
</feature>
<dbReference type="Pfam" id="PF00383">
    <property type="entry name" value="dCMP_cyt_deam_1"/>
    <property type="match status" value="1"/>
</dbReference>
<feature type="binding site" evidence="16">
    <location>
        <position position="56"/>
    </location>
    <ligand>
        <name>Zn(2+)</name>
        <dbReference type="ChEBI" id="CHEBI:29105"/>
        <note>catalytic</note>
    </ligand>
</feature>
<evidence type="ECO:0000256" key="10">
    <source>
        <dbReference type="ARBA" id="ARBA00022857"/>
    </source>
</evidence>
<feature type="binding site" evidence="15">
    <location>
        <position position="206"/>
    </location>
    <ligand>
        <name>substrate</name>
    </ligand>
</feature>
<comment type="similarity">
    <text evidence="5 13">In the C-terminal section; belongs to the HTP reductase family.</text>
</comment>
<keyword evidence="6 13" id="KW-0686">Riboflavin biosynthesis</keyword>
<evidence type="ECO:0000256" key="2">
    <source>
        <dbReference type="ARBA" id="ARBA00004882"/>
    </source>
</evidence>
<dbReference type="SUPFAM" id="SSF53597">
    <property type="entry name" value="Dihydrofolate reductase-like"/>
    <property type="match status" value="1"/>
</dbReference>
<comment type="function">
    <text evidence="1 13">Converts 2,5-diamino-6-(ribosylamino)-4(3h)-pyrimidinone 5'-phosphate into 5-amino-6-(ribosylamino)-2,4(1h,3h)-pyrimidinedione 5'-phosphate.</text>
</comment>
<dbReference type="FunFam" id="3.40.140.10:FF:000025">
    <property type="entry name" value="Riboflavin biosynthesis protein RibD"/>
    <property type="match status" value="1"/>
</dbReference>
<evidence type="ECO:0000256" key="1">
    <source>
        <dbReference type="ARBA" id="ARBA00002151"/>
    </source>
</evidence>
<dbReference type="SUPFAM" id="SSF53927">
    <property type="entry name" value="Cytidine deaminase-like"/>
    <property type="match status" value="1"/>
</dbReference>
<dbReference type="AlphaFoldDB" id="A0AA37W1K0"/>
<comment type="pathway">
    <text evidence="3 13">Cofactor biosynthesis; riboflavin biosynthesis; 5-amino-6-(D-ribitylamino)uracil from GTP: step 3/4.</text>
</comment>
<feature type="binding site" evidence="15">
    <location>
        <position position="210"/>
    </location>
    <ligand>
        <name>substrate</name>
    </ligand>
</feature>
<evidence type="ECO:0000259" key="17">
    <source>
        <dbReference type="PROSITE" id="PS51747"/>
    </source>
</evidence>
<keyword evidence="19" id="KW-1185">Reference proteome</keyword>
<evidence type="ECO:0000256" key="9">
    <source>
        <dbReference type="ARBA" id="ARBA00022833"/>
    </source>
</evidence>
<dbReference type="InterPro" id="IPR002125">
    <property type="entry name" value="CMP_dCMP_dom"/>
</dbReference>
<keyword evidence="12" id="KW-0511">Multifunctional enzyme</keyword>
<dbReference type="RefSeq" id="WP_095504195.1">
    <property type="nucleotide sequence ID" value="NZ_BSNC01000005.1"/>
</dbReference>
<evidence type="ECO:0000256" key="3">
    <source>
        <dbReference type="ARBA" id="ARBA00004910"/>
    </source>
</evidence>
<gene>
    <name evidence="18" type="primary">ribD</name>
    <name evidence="18" type="ORF">GCM10007895_21890</name>
</gene>
<dbReference type="PANTHER" id="PTHR38011">
    <property type="entry name" value="DIHYDROFOLATE REDUCTASE FAMILY PROTEIN (AFU_ORTHOLOGUE AFUA_8G06820)"/>
    <property type="match status" value="1"/>
</dbReference>
<feature type="binding site" evidence="15">
    <location>
        <position position="174"/>
    </location>
    <ligand>
        <name>substrate</name>
    </ligand>
</feature>
<keyword evidence="7 13" id="KW-0479">Metal-binding</keyword>
<dbReference type="PANTHER" id="PTHR38011:SF7">
    <property type="entry name" value="2,5-DIAMINO-6-RIBOSYLAMINO-4(3H)-PYRIMIDINONE 5'-PHOSPHATE REDUCTASE"/>
    <property type="match status" value="1"/>
</dbReference>
<evidence type="ECO:0000256" key="15">
    <source>
        <dbReference type="PIRSR" id="PIRSR006769-2"/>
    </source>
</evidence>
<comment type="caution">
    <text evidence="18">The sequence shown here is derived from an EMBL/GenBank/DDBJ whole genome shotgun (WGS) entry which is preliminary data.</text>
</comment>
<evidence type="ECO:0000256" key="16">
    <source>
        <dbReference type="PIRSR" id="PIRSR006769-3"/>
    </source>
</evidence>
<feature type="domain" description="CMP/dCMP-type deaminase" evidence="17">
    <location>
        <begin position="7"/>
        <end position="129"/>
    </location>
</feature>
<feature type="binding site" evidence="15">
    <location>
        <begin position="305"/>
        <end position="311"/>
    </location>
    <ligand>
        <name>NADP(+)</name>
        <dbReference type="ChEBI" id="CHEBI:58349"/>
    </ligand>
</feature>
<dbReference type="GO" id="GO:0009231">
    <property type="term" value="P:riboflavin biosynthetic process"/>
    <property type="evidence" value="ECO:0007669"/>
    <property type="project" value="UniProtKB-KW"/>
</dbReference>
<dbReference type="EC" id="1.1.1.193" evidence="13"/>
<dbReference type="InterPro" id="IPR016193">
    <property type="entry name" value="Cytidine_deaminase-like"/>
</dbReference>
<dbReference type="InterPro" id="IPR016192">
    <property type="entry name" value="APOBEC/CMP_deaminase_Zn-bd"/>
</dbReference>
<feature type="active site" description="Proton donor" evidence="14">
    <location>
        <position position="58"/>
    </location>
</feature>
<keyword evidence="10 13" id="KW-0521">NADP</keyword>
<keyword evidence="8 13" id="KW-0378">Hydrolase</keyword>
<comment type="catalytic activity">
    <reaction evidence="13">
        <text>2,5-diamino-6-hydroxy-4-(5-phosphoribosylamino)-pyrimidine + H2O + H(+) = 5-amino-6-(5-phospho-D-ribosylamino)uracil + NH4(+)</text>
        <dbReference type="Rhea" id="RHEA:21868"/>
        <dbReference type="ChEBI" id="CHEBI:15377"/>
        <dbReference type="ChEBI" id="CHEBI:15378"/>
        <dbReference type="ChEBI" id="CHEBI:28938"/>
        <dbReference type="ChEBI" id="CHEBI:58453"/>
        <dbReference type="ChEBI" id="CHEBI:58614"/>
        <dbReference type="EC" id="3.5.4.26"/>
    </reaction>
</comment>
<dbReference type="Gene3D" id="3.40.430.10">
    <property type="entry name" value="Dihydrofolate Reductase, subunit A"/>
    <property type="match status" value="1"/>
</dbReference>
<dbReference type="EC" id="3.5.4.26" evidence="13"/>
<dbReference type="GO" id="GO:0008835">
    <property type="term" value="F:diaminohydroxyphosphoribosylaminopyrimidine deaminase activity"/>
    <property type="evidence" value="ECO:0007669"/>
    <property type="project" value="UniProtKB-EC"/>
</dbReference>
<dbReference type="NCBIfam" id="TIGR00326">
    <property type="entry name" value="eubact_ribD"/>
    <property type="match status" value="1"/>
</dbReference>
<evidence type="ECO:0000256" key="7">
    <source>
        <dbReference type="ARBA" id="ARBA00022723"/>
    </source>
</evidence>
<dbReference type="InterPro" id="IPR011549">
    <property type="entry name" value="RibD_C"/>
</dbReference>
<dbReference type="PROSITE" id="PS51747">
    <property type="entry name" value="CYT_DCMP_DEAMINASES_2"/>
    <property type="match status" value="1"/>
</dbReference>
<dbReference type="EMBL" id="BSNC01000005">
    <property type="protein sequence ID" value="GLP96883.1"/>
    <property type="molecule type" value="Genomic_DNA"/>
</dbReference>
<evidence type="ECO:0000256" key="13">
    <source>
        <dbReference type="PIRNR" id="PIRNR006769"/>
    </source>
</evidence>
<dbReference type="InterPro" id="IPR050765">
    <property type="entry name" value="Riboflavin_Biosynth_HTPR"/>
</dbReference>
<dbReference type="GO" id="GO:0050661">
    <property type="term" value="F:NADP binding"/>
    <property type="evidence" value="ECO:0007669"/>
    <property type="project" value="InterPro"/>
</dbReference>
<evidence type="ECO:0000256" key="11">
    <source>
        <dbReference type="ARBA" id="ARBA00023002"/>
    </source>
</evidence>
<dbReference type="GO" id="GO:0008703">
    <property type="term" value="F:5-amino-6-(5-phosphoribosylamino)uracil reductase activity"/>
    <property type="evidence" value="ECO:0007669"/>
    <property type="project" value="UniProtKB-EC"/>
</dbReference>
<sequence>MSLSPAVTDTIYMQRAIRLARKGRYSTSPNPRVGCVIVKNQKVVGEGYHIAAGGPHAEVHALKAAGANAQGATAYVTLEPCSHFGRTPPCAQALIKAKVARVVIAMQDPNPQVAGRGNKMLEEAGIEVVSGVLEAQAKALNPGFIKRMLTGLPYVRVKLGATQDGKTALANGQSKWITGAAARADVQDWRAQSCAVLTGRGTVSADDPSLLVRPEQWAQMGRDKELLKDLKQPLRVVLDRQAQLTPDFQMMQDGSPTLLISQKNYSEQNWPQSVSRTKLVADGQLKPILEHLAAKGINEVLVEAGATLAGAFVEQGLADELILYQADKLIGADGRNLLNHDALTRMEQVPVLSCVDRRQIGEDTRSIYRMS</sequence>
<comment type="catalytic activity">
    <reaction evidence="13">
        <text>5-amino-6-(5-phospho-D-ribitylamino)uracil + NADP(+) = 5-amino-6-(5-phospho-D-ribosylamino)uracil + NADPH + H(+)</text>
        <dbReference type="Rhea" id="RHEA:17845"/>
        <dbReference type="ChEBI" id="CHEBI:15378"/>
        <dbReference type="ChEBI" id="CHEBI:57783"/>
        <dbReference type="ChEBI" id="CHEBI:58349"/>
        <dbReference type="ChEBI" id="CHEBI:58421"/>
        <dbReference type="ChEBI" id="CHEBI:58453"/>
        <dbReference type="EC" id="1.1.1.193"/>
    </reaction>
</comment>
<dbReference type="CDD" id="cd01284">
    <property type="entry name" value="Riboflavin_deaminase-reductase"/>
    <property type="match status" value="1"/>
</dbReference>
<comment type="pathway">
    <text evidence="2 13">Cofactor biosynthesis; riboflavin biosynthesis; 5-amino-6-(D-ribitylamino)uracil from GTP: step 2/4.</text>
</comment>
<feature type="binding site" evidence="15">
    <location>
        <position position="190"/>
    </location>
    <ligand>
        <name>substrate</name>
    </ligand>
</feature>
<reference evidence="18" key="2">
    <citation type="submission" date="2023-01" db="EMBL/GenBank/DDBJ databases">
        <title>Draft genome sequence of Paraferrimonas sedimenticola strain NBRC 101628.</title>
        <authorList>
            <person name="Sun Q."/>
            <person name="Mori K."/>
        </authorList>
    </citation>
    <scope>NUCLEOTIDE SEQUENCE</scope>
    <source>
        <strain evidence="18">NBRC 101628</strain>
    </source>
</reference>
<dbReference type="Gene3D" id="3.40.140.10">
    <property type="entry name" value="Cytidine Deaminase, domain 2"/>
    <property type="match status" value="1"/>
</dbReference>
<feature type="binding site" evidence="16">
    <location>
        <position position="90"/>
    </location>
    <ligand>
        <name>Zn(2+)</name>
        <dbReference type="ChEBI" id="CHEBI:29105"/>
        <note>catalytic</note>
    </ligand>
</feature>
<feature type="binding site" evidence="16">
    <location>
        <position position="81"/>
    </location>
    <ligand>
        <name>Zn(2+)</name>
        <dbReference type="ChEBI" id="CHEBI:29105"/>
        <note>catalytic</note>
    </ligand>
</feature>
<dbReference type="Pfam" id="PF01872">
    <property type="entry name" value="RibD_C"/>
    <property type="match status" value="1"/>
</dbReference>
<dbReference type="InterPro" id="IPR004794">
    <property type="entry name" value="Eubact_RibD"/>
</dbReference>
<evidence type="ECO:0000256" key="6">
    <source>
        <dbReference type="ARBA" id="ARBA00022619"/>
    </source>
</evidence>
<evidence type="ECO:0000313" key="18">
    <source>
        <dbReference type="EMBL" id="GLP96883.1"/>
    </source>
</evidence>
<evidence type="ECO:0000256" key="4">
    <source>
        <dbReference type="ARBA" id="ARBA00005259"/>
    </source>
</evidence>
<dbReference type="NCBIfam" id="TIGR00227">
    <property type="entry name" value="ribD_Cterm"/>
    <property type="match status" value="1"/>
</dbReference>
<reference evidence="18" key="1">
    <citation type="journal article" date="2014" name="Int. J. Syst. Evol. Microbiol.">
        <title>Complete genome sequence of Corynebacterium casei LMG S-19264T (=DSM 44701T), isolated from a smear-ripened cheese.</title>
        <authorList>
            <consortium name="US DOE Joint Genome Institute (JGI-PGF)"/>
            <person name="Walter F."/>
            <person name="Albersmeier A."/>
            <person name="Kalinowski J."/>
            <person name="Ruckert C."/>
        </authorList>
    </citation>
    <scope>NUCLEOTIDE SEQUENCE</scope>
    <source>
        <strain evidence="18">NBRC 101628</strain>
    </source>
</reference>
<keyword evidence="11 13" id="KW-0560">Oxidoreductase</keyword>
<feature type="binding site" evidence="15">
    <location>
        <position position="160"/>
    </location>
    <ligand>
        <name>NADP(+)</name>
        <dbReference type="ChEBI" id="CHEBI:58349"/>
    </ligand>
</feature>
<dbReference type="PROSITE" id="PS00903">
    <property type="entry name" value="CYT_DCMP_DEAMINASES_1"/>
    <property type="match status" value="1"/>
</dbReference>